<feature type="transmembrane region" description="Helical" evidence="1">
    <location>
        <begin position="268"/>
        <end position="286"/>
    </location>
</feature>
<keyword evidence="1" id="KW-0472">Membrane</keyword>
<evidence type="ECO:0000256" key="1">
    <source>
        <dbReference type="SAM" id="Phobius"/>
    </source>
</evidence>
<keyword evidence="3" id="KW-0012">Acyltransferase</keyword>
<feature type="domain" description="Acyltransferase 3" evidence="2">
    <location>
        <begin position="18"/>
        <end position="361"/>
    </location>
</feature>
<feature type="transmembrane region" description="Helical" evidence="1">
    <location>
        <begin position="189"/>
        <end position="207"/>
    </location>
</feature>
<feature type="transmembrane region" description="Helical" evidence="1">
    <location>
        <begin position="306"/>
        <end position="334"/>
    </location>
</feature>
<feature type="transmembrane region" description="Helical" evidence="1">
    <location>
        <begin position="92"/>
        <end position="114"/>
    </location>
</feature>
<dbReference type="EMBL" id="BAAFZP010000001">
    <property type="protein sequence ID" value="GAB1582792.1"/>
    <property type="molecule type" value="Genomic_DNA"/>
</dbReference>
<dbReference type="RefSeq" id="WP_407865346.1">
    <property type="nucleotide sequence ID" value="NZ_BAAFZP010000001.1"/>
</dbReference>
<keyword evidence="1" id="KW-1133">Transmembrane helix</keyword>
<evidence type="ECO:0000313" key="3">
    <source>
        <dbReference type="EMBL" id="GAB1582792.1"/>
    </source>
</evidence>
<dbReference type="Proteomes" id="UP001628091">
    <property type="component" value="Unassembled WGS sequence"/>
</dbReference>
<dbReference type="Pfam" id="PF01757">
    <property type="entry name" value="Acyl_transf_3"/>
    <property type="match status" value="1"/>
</dbReference>
<feature type="transmembrane region" description="Helical" evidence="1">
    <location>
        <begin position="219"/>
        <end position="238"/>
    </location>
</feature>
<feature type="transmembrane region" description="Helical" evidence="1">
    <location>
        <begin position="52"/>
        <end position="71"/>
    </location>
</feature>
<keyword evidence="1" id="KW-0812">Transmembrane</keyword>
<keyword evidence="4" id="KW-1185">Reference proteome</keyword>
<proteinExistence type="predicted"/>
<dbReference type="GO" id="GO:0016746">
    <property type="term" value="F:acyltransferase activity"/>
    <property type="evidence" value="ECO:0007669"/>
    <property type="project" value="UniProtKB-KW"/>
</dbReference>
<accession>A0ABQ0H1J0</accession>
<organism evidence="3 4">
    <name type="scientific">Phyllobacterium phragmitis</name>
    <dbReference type="NCBI Taxonomy" id="2670329"/>
    <lineage>
        <taxon>Bacteria</taxon>
        <taxon>Pseudomonadati</taxon>
        <taxon>Pseudomonadota</taxon>
        <taxon>Alphaproteobacteria</taxon>
        <taxon>Hyphomicrobiales</taxon>
        <taxon>Phyllobacteriaceae</taxon>
        <taxon>Phyllobacterium</taxon>
    </lineage>
</organism>
<name>A0ABQ0H1J0_9HYPH</name>
<evidence type="ECO:0000259" key="2">
    <source>
        <dbReference type="Pfam" id="PF01757"/>
    </source>
</evidence>
<feature type="transmembrane region" description="Helical" evidence="1">
    <location>
        <begin position="244"/>
        <end position="261"/>
    </location>
</feature>
<feature type="transmembrane region" description="Helical" evidence="1">
    <location>
        <begin position="346"/>
        <end position="368"/>
    </location>
</feature>
<evidence type="ECO:0000313" key="4">
    <source>
        <dbReference type="Proteomes" id="UP001628091"/>
    </source>
</evidence>
<sequence>MTEHDRRAASIAHTTRIDCLDGLRGLASLWVMIGHALLLTGWRLPVLSEPDLGVDLFIILSGFLMVFHYQLRAASEPWEQPSTWRSFWIRRYFRIAPLYYLLLAIALILGPWLYESRMVIDAFLGRIPQAPYRFLDHSLTNGLMHISFLFGLSPAYAYRTPLPDWSIGLEMQFYAAFPFIMLLLRKTGWLKGALLAALIAAAIWSMLKLAGVRFPMPAFLPLKMHMFLCGMMLALALHADGAKAVLHCMAAAALALLPIGGDMTTAKMLMRVLLVAIFFALLYHRLLGARLGTRLQSLSSILGNRFFHWLGELSFGAYLWHLIFLQPIAAYLIGAFGETLTPPVRFMAVSVLLIPLVYLAACMTFLAIEKPGQRFARYLITRRKTRLAEA</sequence>
<feature type="transmembrane region" description="Helical" evidence="1">
    <location>
        <begin position="26"/>
        <end position="46"/>
    </location>
</feature>
<keyword evidence="3" id="KW-0808">Transferase</keyword>
<dbReference type="PANTHER" id="PTHR23028">
    <property type="entry name" value="ACETYLTRANSFERASE"/>
    <property type="match status" value="1"/>
</dbReference>
<comment type="caution">
    <text evidence="3">The sequence shown here is derived from an EMBL/GenBank/DDBJ whole genome shotgun (WGS) entry which is preliminary data.</text>
</comment>
<protein>
    <submittedName>
        <fullName evidence="3">Acyltransferase</fullName>
    </submittedName>
</protein>
<dbReference type="InterPro" id="IPR002656">
    <property type="entry name" value="Acyl_transf_3_dom"/>
</dbReference>
<dbReference type="InterPro" id="IPR050879">
    <property type="entry name" value="Acyltransferase_3"/>
</dbReference>
<dbReference type="PANTHER" id="PTHR23028:SF53">
    <property type="entry name" value="ACYL_TRANSF_3 DOMAIN-CONTAINING PROTEIN"/>
    <property type="match status" value="1"/>
</dbReference>
<reference evidence="3 4" key="1">
    <citation type="submission" date="2024-10" db="EMBL/GenBank/DDBJ databases">
        <title>Isolation, draft genome sequencing and identification of Phyllobacterium sp. NSA23, isolated from leaf soil.</title>
        <authorList>
            <person name="Akita H."/>
        </authorList>
    </citation>
    <scope>NUCLEOTIDE SEQUENCE [LARGE SCALE GENOMIC DNA]</scope>
    <source>
        <strain evidence="3 4">NSA23</strain>
    </source>
</reference>
<feature type="transmembrane region" description="Helical" evidence="1">
    <location>
        <begin position="165"/>
        <end position="183"/>
    </location>
</feature>
<gene>
    <name evidence="3" type="ORF">PPNSA23_27350</name>
</gene>